<gene>
    <name evidence="2" type="ORF">LS73_005805</name>
    <name evidence="1" type="ORF">NCTC12714_00900</name>
</gene>
<dbReference type="OrthoDB" id="5329476at2"/>
<dbReference type="AlphaFoldDB" id="A0A099TY49"/>
<keyword evidence="4" id="KW-1185">Reference proteome</keyword>
<dbReference type="EMBL" id="UGJE01000002">
    <property type="protein sequence ID" value="STQ86109.1"/>
    <property type="molecule type" value="Genomic_DNA"/>
</dbReference>
<evidence type="ECO:0000313" key="4">
    <source>
        <dbReference type="Proteomes" id="UP000255139"/>
    </source>
</evidence>
<reference evidence="1 4" key="2">
    <citation type="submission" date="2018-06" db="EMBL/GenBank/DDBJ databases">
        <authorList>
            <consortium name="Pathogen Informatics"/>
            <person name="Doyle S."/>
        </authorList>
    </citation>
    <scope>NUCLEOTIDE SEQUENCE [LARGE SCALE GENOMIC DNA]</scope>
    <source>
        <strain evidence="1 4">NCTC12714</strain>
    </source>
</reference>
<accession>A0A099TY49</accession>
<dbReference type="EMBL" id="JRPD02000011">
    <property type="protein sequence ID" value="TLE00044.1"/>
    <property type="molecule type" value="Genomic_DNA"/>
</dbReference>
<dbReference type="Proteomes" id="UP000029922">
    <property type="component" value="Unassembled WGS sequence"/>
</dbReference>
<dbReference type="Proteomes" id="UP000255139">
    <property type="component" value="Unassembled WGS sequence"/>
</dbReference>
<name>A0A099TY49_9HELI</name>
<reference evidence="2 3" key="1">
    <citation type="journal article" date="2014" name="Genome Announc.">
        <title>Draft genome sequences of eight enterohepatic helicobacter species isolated from both laboratory and wild rodents.</title>
        <authorList>
            <person name="Sheh A."/>
            <person name="Shen Z."/>
            <person name="Fox J.G."/>
        </authorList>
    </citation>
    <scope>NUCLEOTIDE SEQUENCE [LARGE SCALE GENOMIC DNA]</scope>
    <source>
        <strain evidence="2 3">ST1</strain>
    </source>
</reference>
<dbReference type="Gene3D" id="3.40.470.10">
    <property type="entry name" value="Uracil-DNA glycosylase-like domain"/>
    <property type="match status" value="1"/>
</dbReference>
<dbReference type="RefSeq" id="WP_034556815.1">
    <property type="nucleotide sequence ID" value="NZ_FZML01000012.1"/>
</dbReference>
<dbReference type="InterPro" id="IPR036895">
    <property type="entry name" value="Uracil-DNA_glycosylase-like_sf"/>
</dbReference>
<protein>
    <submittedName>
        <fullName evidence="1">Uncharacterized protein</fullName>
    </submittedName>
</protein>
<organism evidence="1 4">
    <name type="scientific">Helicobacter muridarum</name>
    <dbReference type="NCBI Taxonomy" id="216"/>
    <lineage>
        <taxon>Bacteria</taxon>
        <taxon>Pseudomonadati</taxon>
        <taxon>Campylobacterota</taxon>
        <taxon>Epsilonproteobacteria</taxon>
        <taxon>Campylobacterales</taxon>
        <taxon>Helicobacteraceae</taxon>
        <taxon>Helicobacter</taxon>
    </lineage>
</organism>
<evidence type="ECO:0000313" key="3">
    <source>
        <dbReference type="Proteomes" id="UP000029922"/>
    </source>
</evidence>
<evidence type="ECO:0000313" key="1">
    <source>
        <dbReference type="EMBL" id="STQ86109.1"/>
    </source>
</evidence>
<proteinExistence type="predicted"/>
<evidence type="ECO:0000313" key="2">
    <source>
        <dbReference type="EMBL" id="TLE00044.1"/>
    </source>
</evidence>
<sequence length="303" mass="34353">MKQTLRLAYLQSMLYRLELLGDCFVDSFIMDYSLADSNATLIASKIKSNKSNHIQQTYKSTYTQANSKVSTYQTLSDIKHKILACKLCSLSNMADDNARFCGILPKQQEVHAQIKSPLMQQTHIDNSNDSKSQSQSLAKKSLKIAFVVESLRLQHLGDCLDCLDASKSNIMLIDIITKVMSISLESAFILPLFKCVALQNNNLLLTIQNNNLVQERKICGDYLIRQLRFIDYAVFFGERLCRDFFNASLSQTKGKILQYSALGHVLHAVCVHDIMNMITNPPLKRETLTNLNTLKQFIKVNNK</sequence>